<dbReference type="AlphaFoldDB" id="A0A0F9S4U6"/>
<gene>
    <name evidence="1" type="ORF">LCGC14_0497430</name>
</gene>
<proteinExistence type="predicted"/>
<name>A0A0F9S4U6_9ZZZZ</name>
<protein>
    <submittedName>
        <fullName evidence="1">Uncharacterized protein</fullName>
    </submittedName>
</protein>
<sequence length="137" mass="15946">MGERERQQIAAMFERQEQLNRLLALNLLSVENDLLIEKGRVLIEKERVRVMEEVFREAHVFDNWPPQLTEIEDIAETDKVSEMLADMILDRGSHAVEDLARELNLKDFSPEKKQLFKSVLINMGFPETRLNALKPGE</sequence>
<comment type="caution">
    <text evidence="1">The sequence shown here is derived from an EMBL/GenBank/DDBJ whole genome shotgun (WGS) entry which is preliminary data.</text>
</comment>
<dbReference type="EMBL" id="LAZR01000576">
    <property type="protein sequence ID" value="KKN63865.1"/>
    <property type="molecule type" value="Genomic_DNA"/>
</dbReference>
<organism evidence="1">
    <name type="scientific">marine sediment metagenome</name>
    <dbReference type="NCBI Taxonomy" id="412755"/>
    <lineage>
        <taxon>unclassified sequences</taxon>
        <taxon>metagenomes</taxon>
        <taxon>ecological metagenomes</taxon>
    </lineage>
</organism>
<evidence type="ECO:0000313" key="1">
    <source>
        <dbReference type="EMBL" id="KKN63865.1"/>
    </source>
</evidence>
<accession>A0A0F9S4U6</accession>
<reference evidence="1" key="1">
    <citation type="journal article" date="2015" name="Nature">
        <title>Complex archaea that bridge the gap between prokaryotes and eukaryotes.</title>
        <authorList>
            <person name="Spang A."/>
            <person name="Saw J.H."/>
            <person name="Jorgensen S.L."/>
            <person name="Zaremba-Niedzwiedzka K."/>
            <person name="Martijn J."/>
            <person name="Lind A.E."/>
            <person name="van Eijk R."/>
            <person name="Schleper C."/>
            <person name="Guy L."/>
            <person name="Ettema T.J."/>
        </authorList>
    </citation>
    <scope>NUCLEOTIDE SEQUENCE</scope>
</reference>